<accession>A0A1I0J0F4</accession>
<keyword evidence="1" id="KW-0812">Transmembrane</keyword>
<gene>
    <name evidence="2" type="ORF">SAMN04487998_3538</name>
</gene>
<protein>
    <recommendedName>
        <fullName evidence="4">RDD family protein</fullName>
    </recommendedName>
</protein>
<dbReference type="AlphaFoldDB" id="A0A1I0J0F4"/>
<evidence type="ECO:0000256" key="1">
    <source>
        <dbReference type="SAM" id="Phobius"/>
    </source>
</evidence>
<evidence type="ECO:0000313" key="2">
    <source>
        <dbReference type="EMBL" id="SEU02416.1"/>
    </source>
</evidence>
<dbReference type="EMBL" id="FOHS01000006">
    <property type="protein sequence ID" value="SEU02416.1"/>
    <property type="molecule type" value="Genomic_DNA"/>
</dbReference>
<proteinExistence type="predicted"/>
<keyword evidence="1" id="KW-0472">Membrane</keyword>
<dbReference type="OrthoDB" id="9814143at2"/>
<organism evidence="2 3">
    <name type="scientific">Hymenobacter actinosclerus</name>
    <dbReference type="NCBI Taxonomy" id="82805"/>
    <lineage>
        <taxon>Bacteria</taxon>
        <taxon>Pseudomonadati</taxon>
        <taxon>Bacteroidota</taxon>
        <taxon>Cytophagia</taxon>
        <taxon>Cytophagales</taxon>
        <taxon>Hymenobacteraceae</taxon>
        <taxon>Hymenobacter</taxon>
    </lineage>
</organism>
<reference evidence="3" key="1">
    <citation type="submission" date="2016-10" db="EMBL/GenBank/DDBJ databases">
        <authorList>
            <person name="Varghese N."/>
            <person name="Submissions S."/>
        </authorList>
    </citation>
    <scope>NUCLEOTIDE SEQUENCE [LARGE SCALE GENOMIC DNA]</scope>
    <source>
        <strain evidence="3">DSM 15310</strain>
    </source>
</reference>
<evidence type="ECO:0000313" key="3">
    <source>
        <dbReference type="Proteomes" id="UP000198697"/>
    </source>
</evidence>
<dbReference type="RefSeq" id="WP_143069905.1">
    <property type="nucleotide sequence ID" value="NZ_FOHS01000006.1"/>
</dbReference>
<sequence length="161" mass="18479">MQIPVNQKFRLLSMLGEHISMCIIGVPLMGLSLLTHGNWGFYFVLVLYLNKDFLNGRSPLKRLLNTQVQQTTDVPANEWQCFLRNTTLIIWPLEVLVVAINGRRRLGDYLANTHVANVSEDIGSWKKELAAYRVTSYTFYTLLATGLYLLLVHTLFDWLGF</sequence>
<name>A0A1I0J0F4_9BACT</name>
<evidence type="ECO:0008006" key="4">
    <source>
        <dbReference type="Google" id="ProtNLM"/>
    </source>
</evidence>
<feature type="transmembrane region" description="Helical" evidence="1">
    <location>
        <begin position="137"/>
        <end position="156"/>
    </location>
</feature>
<keyword evidence="3" id="KW-1185">Reference proteome</keyword>
<dbReference type="Proteomes" id="UP000198697">
    <property type="component" value="Unassembled WGS sequence"/>
</dbReference>
<keyword evidence="1" id="KW-1133">Transmembrane helix</keyword>
<dbReference type="STRING" id="82805.SAMN04487998_3538"/>